<evidence type="ECO:0000313" key="1">
    <source>
        <dbReference type="EMBL" id="KAE8384574.1"/>
    </source>
</evidence>
<proteinExistence type="predicted"/>
<dbReference type="AlphaFoldDB" id="A0A5N6FLK4"/>
<reference evidence="1" key="1">
    <citation type="submission" date="2019-04" db="EMBL/GenBank/DDBJ databases">
        <title>Friends and foes A comparative genomics studyof 23 Aspergillus species from section Flavi.</title>
        <authorList>
            <consortium name="DOE Joint Genome Institute"/>
            <person name="Kjaerbolling I."/>
            <person name="Vesth T."/>
            <person name="Frisvad J.C."/>
            <person name="Nybo J.L."/>
            <person name="Theobald S."/>
            <person name="Kildgaard S."/>
            <person name="Isbrandt T."/>
            <person name="Kuo A."/>
            <person name="Sato A."/>
            <person name="Lyhne E.K."/>
            <person name="Kogle M.E."/>
            <person name="Wiebenga A."/>
            <person name="Kun R.S."/>
            <person name="Lubbers R.J."/>
            <person name="Makela M.R."/>
            <person name="Barry K."/>
            <person name="Chovatia M."/>
            <person name="Clum A."/>
            <person name="Daum C."/>
            <person name="Haridas S."/>
            <person name="He G."/>
            <person name="LaButti K."/>
            <person name="Lipzen A."/>
            <person name="Mondo S."/>
            <person name="Riley R."/>
            <person name="Salamov A."/>
            <person name="Simmons B.A."/>
            <person name="Magnuson J.K."/>
            <person name="Henrissat B."/>
            <person name="Mortensen U.H."/>
            <person name="Larsen T.O."/>
            <person name="Devries R.P."/>
            <person name="Grigoriev I.V."/>
            <person name="Machida M."/>
            <person name="Baker S.E."/>
            <person name="Andersen M.R."/>
        </authorList>
    </citation>
    <scope>NUCLEOTIDE SEQUENCE [LARGE SCALE GENOMIC DNA]</scope>
    <source>
        <strain evidence="1">IBT 14317</strain>
    </source>
</reference>
<organism evidence="1">
    <name type="scientific">Petromyces alliaceus</name>
    <name type="common">Aspergillus alliaceus</name>
    <dbReference type="NCBI Taxonomy" id="209559"/>
    <lineage>
        <taxon>Eukaryota</taxon>
        <taxon>Fungi</taxon>
        <taxon>Dikarya</taxon>
        <taxon>Ascomycota</taxon>
        <taxon>Pezizomycotina</taxon>
        <taxon>Eurotiomycetes</taxon>
        <taxon>Eurotiomycetidae</taxon>
        <taxon>Eurotiales</taxon>
        <taxon>Aspergillaceae</taxon>
        <taxon>Aspergillus</taxon>
        <taxon>Aspergillus subgen. Circumdati</taxon>
    </lineage>
</organism>
<name>A0A5N6FLK4_PETAA</name>
<accession>A0A5N6FLK4</accession>
<sequence length="86" mass="9862">MHCPFISPRIPRHPTLRPSRPDQQHCRVAKLSNARKGYTGNGPARLPSKGPSRRKNLSFPMLRSQFSAMSVEDRLQFLSWLFECAL</sequence>
<dbReference type="Proteomes" id="UP000326877">
    <property type="component" value="Unassembled WGS sequence"/>
</dbReference>
<gene>
    <name evidence="1" type="ORF">BDV23DRAFT_166567</name>
</gene>
<dbReference type="EMBL" id="ML735364">
    <property type="protein sequence ID" value="KAE8384574.1"/>
    <property type="molecule type" value="Genomic_DNA"/>
</dbReference>
<accession>A0A5N7BRX0</accession>
<protein>
    <submittedName>
        <fullName evidence="1">Uncharacterized protein</fullName>
    </submittedName>
</protein>
<dbReference type="OrthoDB" id="2143914at2759"/>